<sequence length="481" mass="51468">MNEAVLPASKGGPVGAPTIAHQKPRRRLNAVASFISRLVREAARTSPARLALFVFTAMILLFTLILELPISSVSGQRTRFVDALFTAVSAMCVTGLVTVPTQTHWSTFGLVVLMAAIKVGGLGVLTLASLLGLSVMRHMGLAQRIVTARETKAAKLSEVGGVLRTIVLTSTGFEVATFIALVPFLMRHEATLKYALFNSVFYAVSAFNNAGFIPEVGGIERYLGDPWFSIPIATSVFVGALGFPVILVLVQNWRTPEHWSLHAKLTIWTSSILLVAGSIAILLSEWGNPATLGGHGFGTKVLSSTFASVMTRSGGFSTLDIGAMNTDTWLIMDLLMFIGGGSGSTGGGIKVTTFALLVLSIVAEARGDRDIEIFSRSIPYDTIRQAIAVLVISVLFVAIATWVMLRLTNYPLDRVLFEVLSAYGTVGLSTGITSDLSLAAKYVIIVCMYVGRIGPMTLGAALALRSRRRVIHLPEERPVVG</sequence>
<evidence type="ECO:0000256" key="2">
    <source>
        <dbReference type="ARBA" id="ARBA00022448"/>
    </source>
</evidence>
<dbReference type="GO" id="GO:0008324">
    <property type="term" value="F:monoatomic cation transmembrane transporter activity"/>
    <property type="evidence" value="ECO:0007669"/>
    <property type="project" value="InterPro"/>
</dbReference>
<dbReference type="PANTHER" id="PTHR32024">
    <property type="entry name" value="TRK SYSTEM POTASSIUM UPTAKE PROTEIN TRKG-RELATED"/>
    <property type="match status" value="1"/>
</dbReference>
<reference evidence="9 10" key="1">
    <citation type="submission" date="2015-06" db="EMBL/GenBank/DDBJ databases">
        <title>Investigation of pathophysiology for high-risk pregnancy and development of treatment modality based on it.</title>
        <authorList>
            <person name="Kim B.-C."/>
            <person name="Lim S."/>
        </authorList>
    </citation>
    <scope>NUCLEOTIDE SEQUENCE [LARGE SCALE GENOMIC DNA]</scope>
    <source>
        <strain evidence="9 10">AD1-86</strain>
    </source>
</reference>
<gene>
    <name evidence="9" type="ORF">DAD186_04580</name>
</gene>
<dbReference type="InterPro" id="IPR003445">
    <property type="entry name" value="Cat_transpt"/>
</dbReference>
<keyword evidence="3" id="KW-1003">Cell membrane</keyword>
<keyword evidence="6" id="KW-0406">Ion transport</keyword>
<dbReference type="PATRIC" id="fig|1630135.4.peg.460"/>
<evidence type="ECO:0000256" key="4">
    <source>
        <dbReference type="ARBA" id="ARBA00022692"/>
    </source>
</evidence>
<feature type="transmembrane region" description="Helical" evidence="8">
    <location>
        <begin position="442"/>
        <end position="464"/>
    </location>
</feature>
<feature type="transmembrane region" description="Helical" evidence="8">
    <location>
        <begin position="265"/>
        <end position="283"/>
    </location>
</feature>
<evidence type="ECO:0000256" key="5">
    <source>
        <dbReference type="ARBA" id="ARBA00022989"/>
    </source>
</evidence>
<proteinExistence type="predicted"/>
<protein>
    <recommendedName>
        <fullName evidence="11">TrkH family potassium uptake protein</fullName>
    </recommendedName>
</protein>
<feature type="transmembrane region" description="Helical" evidence="8">
    <location>
        <begin position="334"/>
        <end position="362"/>
    </location>
</feature>
<dbReference type="Pfam" id="PF02386">
    <property type="entry name" value="TrkH"/>
    <property type="match status" value="1"/>
</dbReference>
<evidence type="ECO:0000256" key="1">
    <source>
        <dbReference type="ARBA" id="ARBA00004651"/>
    </source>
</evidence>
<accession>A0A1B0ZGE7</accession>
<dbReference type="EMBL" id="CP012117">
    <property type="protein sequence ID" value="ANP27013.1"/>
    <property type="molecule type" value="Genomic_DNA"/>
</dbReference>
<keyword evidence="5 8" id="KW-1133">Transmembrane helix</keyword>
<name>A0A1B0ZGE7_9MICO</name>
<dbReference type="STRING" id="1630135.DAD186_04580"/>
<feature type="transmembrane region" description="Helical" evidence="8">
    <location>
        <begin position="50"/>
        <end position="68"/>
    </location>
</feature>
<evidence type="ECO:0000256" key="8">
    <source>
        <dbReference type="SAM" id="Phobius"/>
    </source>
</evidence>
<feature type="transmembrane region" description="Helical" evidence="8">
    <location>
        <begin position="105"/>
        <end position="135"/>
    </location>
</feature>
<evidence type="ECO:0000256" key="7">
    <source>
        <dbReference type="ARBA" id="ARBA00023136"/>
    </source>
</evidence>
<feature type="transmembrane region" description="Helical" evidence="8">
    <location>
        <begin position="162"/>
        <end position="186"/>
    </location>
</feature>
<keyword evidence="4 8" id="KW-0812">Transmembrane</keyword>
<evidence type="ECO:0000256" key="3">
    <source>
        <dbReference type="ARBA" id="ARBA00022475"/>
    </source>
</evidence>
<evidence type="ECO:0008006" key="11">
    <source>
        <dbReference type="Google" id="ProtNLM"/>
    </source>
</evidence>
<dbReference type="GO" id="GO:0030001">
    <property type="term" value="P:metal ion transport"/>
    <property type="evidence" value="ECO:0007669"/>
    <property type="project" value="UniProtKB-ARBA"/>
</dbReference>
<organism evidence="9 10">
    <name type="scientific">Dermabacter vaginalis</name>
    <dbReference type="NCBI Taxonomy" id="1630135"/>
    <lineage>
        <taxon>Bacteria</taxon>
        <taxon>Bacillati</taxon>
        <taxon>Actinomycetota</taxon>
        <taxon>Actinomycetes</taxon>
        <taxon>Micrococcales</taxon>
        <taxon>Dermabacteraceae</taxon>
        <taxon>Dermabacter</taxon>
    </lineage>
</organism>
<dbReference type="KEGG" id="dva:DAD186_04580"/>
<keyword evidence="2" id="KW-0813">Transport</keyword>
<dbReference type="AlphaFoldDB" id="A0A1B0ZGE7"/>
<dbReference type="PANTHER" id="PTHR32024:SF1">
    <property type="entry name" value="KTR SYSTEM POTASSIUM UPTAKE PROTEIN B"/>
    <property type="match status" value="1"/>
</dbReference>
<comment type="subcellular location">
    <subcellularLocation>
        <location evidence="1">Cell membrane</location>
        <topology evidence="1">Multi-pass membrane protein</topology>
    </subcellularLocation>
</comment>
<feature type="transmembrane region" description="Helical" evidence="8">
    <location>
        <begin position="80"/>
        <end position="99"/>
    </location>
</feature>
<evidence type="ECO:0000256" key="6">
    <source>
        <dbReference type="ARBA" id="ARBA00023065"/>
    </source>
</evidence>
<feature type="transmembrane region" description="Helical" evidence="8">
    <location>
        <begin position="230"/>
        <end position="253"/>
    </location>
</feature>
<dbReference type="GO" id="GO:0005886">
    <property type="term" value="C:plasma membrane"/>
    <property type="evidence" value="ECO:0007669"/>
    <property type="project" value="UniProtKB-SubCell"/>
</dbReference>
<evidence type="ECO:0000313" key="9">
    <source>
        <dbReference type="EMBL" id="ANP27013.1"/>
    </source>
</evidence>
<dbReference type="Proteomes" id="UP000092596">
    <property type="component" value="Chromosome"/>
</dbReference>
<evidence type="ECO:0000313" key="10">
    <source>
        <dbReference type="Proteomes" id="UP000092596"/>
    </source>
</evidence>
<keyword evidence="7 8" id="KW-0472">Membrane</keyword>
<feature type="transmembrane region" description="Helical" evidence="8">
    <location>
        <begin position="383"/>
        <end position="405"/>
    </location>
</feature>